<evidence type="ECO:0008006" key="4">
    <source>
        <dbReference type="Google" id="ProtNLM"/>
    </source>
</evidence>
<dbReference type="EMBL" id="AP027141">
    <property type="protein sequence ID" value="BDV30057.1"/>
    <property type="molecule type" value="Genomic_DNA"/>
</dbReference>
<gene>
    <name evidence="2" type="ORF">Microterr_07170</name>
</gene>
<evidence type="ECO:0000313" key="3">
    <source>
        <dbReference type="Proteomes" id="UP001317779"/>
    </source>
</evidence>
<protein>
    <recommendedName>
        <fullName evidence="4">Metallopeptidase family protein</fullName>
    </recommendedName>
</protein>
<dbReference type="SUPFAM" id="SSF55486">
    <property type="entry name" value="Metalloproteases ('zincins'), catalytic domain"/>
    <property type="match status" value="1"/>
</dbReference>
<organism evidence="2 3">
    <name type="scientific">Microbacterium terricola</name>
    <dbReference type="NCBI Taxonomy" id="344163"/>
    <lineage>
        <taxon>Bacteria</taxon>
        <taxon>Bacillati</taxon>
        <taxon>Actinomycetota</taxon>
        <taxon>Actinomycetes</taxon>
        <taxon>Micrococcales</taxon>
        <taxon>Microbacteriaceae</taxon>
        <taxon>Microbacterium</taxon>
    </lineage>
</organism>
<name>A0ABM8DWS4_9MICO</name>
<dbReference type="Proteomes" id="UP001317779">
    <property type="component" value="Chromosome"/>
</dbReference>
<evidence type="ECO:0000256" key="1">
    <source>
        <dbReference type="SAM" id="MobiDB-lite"/>
    </source>
</evidence>
<dbReference type="CDD" id="cd12954">
    <property type="entry name" value="MMP_TTHA0227_like_1"/>
    <property type="match status" value="1"/>
</dbReference>
<proteinExistence type="predicted"/>
<accession>A0ABM8DWS4</accession>
<sequence>MAWRRSKSTPGAGAQPARRPTRHGRHGRLDRSPVVRPPLPPLDTRIERFDLAVGTAAEFLRSAWPELREVRFEIADMPAASDDDGIPRWRVLSAEKRIILFRIPIERLSHLHRNDDLHRRMTIEGSVFRAAAEYLDRDPWDLGPERFRYF</sequence>
<reference evidence="2 3" key="1">
    <citation type="submission" date="2022-12" db="EMBL/GenBank/DDBJ databases">
        <title>Microbacterium terricola strain KV-448 chromosome, complete genome.</title>
        <authorList>
            <person name="Oshima T."/>
            <person name="Moriya T."/>
            <person name="Bessho Y."/>
        </authorList>
    </citation>
    <scope>NUCLEOTIDE SEQUENCE [LARGE SCALE GENOMIC DNA]</scope>
    <source>
        <strain evidence="2 3">KV-448</strain>
    </source>
</reference>
<feature type="region of interest" description="Disordered" evidence="1">
    <location>
        <begin position="1"/>
        <end position="39"/>
    </location>
</feature>
<evidence type="ECO:0000313" key="2">
    <source>
        <dbReference type="EMBL" id="BDV30057.1"/>
    </source>
</evidence>
<keyword evidence="3" id="KW-1185">Reference proteome</keyword>